<evidence type="ECO:0000313" key="3">
    <source>
        <dbReference type="EMBL" id="KAK1302671.1"/>
    </source>
</evidence>
<reference evidence="3" key="2">
    <citation type="submission" date="2023-06" db="EMBL/GenBank/DDBJ databases">
        <authorList>
            <person name="Ma L."/>
            <person name="Liu K.-W."/>
            <person name="Li Z."/>
            <person name="Hsiao Y.-Y."/>
            <person name="Qi Y."/>
            <person name="Fu T."/>
            <person name="Tang G."/>
            <person name="Zhang D."/>
            <person name="Sun W.-H."/>
            <person name="Liu D.-K."/>
            <person name="Li Y."/>
            <person name="Chen G.-Z."/>
            <person name="Liu X.-D."/>
            <person name="Liao X.-Y."/>
            <person name="Jiang Y.-T."/>
            <person name="Yu X."/>
            <person name="Hao Y."/>
            <person name="Huang J."/>
            <person name="Zhao X.-W."/>
            <person name="Ke S."/>
            <person name="Chen Y.-Y."/>
            <person name="Wu W.-L."/>
            <person name="Hsu J.-L."/>
            <person name="Lin Y.-F."/>
            <person name="Huang M.-D."/>
            <person name="Li C.-Y."/>
            <person name="Huang L."/>
            <person name="Wang Z.-W."/>
            <person name="Zhao X."/>
            <person name="Zhong W.-Y."/>
            <person name="Peng D.-H."/>
            <person name="Ahmad S."/>
            <person name="Lan S."/>
            <person name="Zhang J.-S."/>
            <person name="Tsai W.-C."/>
            <person name="Van De Peer Y."/>
            <person name="Liu Z.-J."/>
        </authorList>
    </citation>
    <scope>NUCLEOTIDE SEQUENCE</scope>
    <source>
        <strain evidence="3">CP</strain>
        <tissue evidence="3">Leaves</tissue>
    </source>
</reference>
<dbReference type="Gene3D" id="1.25.40.270">
    <property type="entry name" value="Vacuolar protein sorting-associated protein vta1"/>
    <property type="match status" value="1"/>
</dbReference>
<gene>
    <name evidence="3" type="primary">CALS1</name>
    <name evidence="3" type="ORF">QJS10_CPB12g00539</name>
</gene>
<evidence type="ECO:0000313" key="4">
    <source>
        <dbReference type="Proteomes" id="UP001180020"/>
    </source>
</evidence>
<keyword evidence="2" id="KW-0472">Membrane</keyword>
<comment type="subcellular location">
    <subcellularLocation>
        <location evidence="1">Endomembrane system</location>
    </subcellularLocation>
</comment>
<evidence type="ECO:0000256" key="2">
    <source>
        <dbReference type="ARBA" id="ARBA00023136"/>
    </source>
</evidence>
<organism evidence="3 4">
    <name type="scientific">Acorus calamus</name>
    <name type="common">Sweet flag</name>
    <dbReference type="NCBI Taxonomy" id="4465"/>
    <lineage>
        <taxon>Eukaryota</taxon>
        <taxon>Viridiplantae</taxon>
        <taxon>Streptophyta</taxon>
        <taxon>Embryophyta</taxon>
        <taxon>Tracheophyta</taxon>
        <taxon>Spermatophyta</taxon>
        <taxon>Magnoliopsida</taxon>
        <taxon>Liliopsida</taxon>
        <taxon>Acoraceae</taxon>
        <taxon>Acorus</taxon>
    </lineage>
</organism>
<protein>
    <submittedName>
        <fullName evidence="3">Callose synthase 1</fullName>
    </submittedName>
</protein>
<dbReference type="AlphaFoldDB" id="A0AAV9DNZ2"/>
<keyword evidence="4" id="KW-1185">Reference proteome</keyword>
<proteinExistence type="predicted"/>
<dbReference type="Proteomes" id="UP001180020">
    <property type="component" value="Unassembled WGS sequence"/>
</dbReference>
<evidence type="ECO:0000256" key="1">
    <source>
        <dbReference type="ARBA" id="ARBA00004308"/>
    </source>
</evidence>
<accession>A0AAV9DNZ2</accession>
<name>A0AAV9DNZ2_ACOCL</name>
<dbReference type="EMBL" id="JAUJYO010000012">
    <property type="protein sequence ID" value="KAK1302671.1"/>
    <property type="molecule type" value="Genomic_DNA"/>
</dbReference>
<dbReference type="GO" id="GO:0012505">
    <property type="term" value="C:endomembrane system"/>
    <property type="evidence" value="ECO:0007669"/>
    <property type="project" value="UniProtKB-SubCell"/>
</dbReference>
<reference evidence="3" key="1">
    <citation type="journal article" date="2023" name="Nat. Commun.">
        <title>Diploid and tetraploid genomes of Acorus and the evolution of monocots.</title>
        <authorList>
            <person name="Ma L."/>
            <person name="Liu K.W."/>
            <person name="Li Z."/>
            <person name="Hsiao Y.Y."/>
            <person name="Qi Y."/>
            <person name="Fu T."/>
            <person name="Tang G.D."/>
            <person name="Zhang D."/>
            <person name="Sun W.H."/>
            <person name="Liu D.K."/>
            <person name="Li Y."/>
            <person name="Chen G.Z."/>
            <person name="Liu X.D."/>
            <person name="Liao X.Y."/>
            <person name="Jiang Y.T."/>
            <person name="Yu X."/>
            <person name="Hao Y."/>
            <person name="Huang J."/>
            <person name="Zhao X.W."/>
            <person name="Ke S."/>
            <person name="Chen Y.Y."/>
            <person name="Wu W.L."/>
            <person name="Hsu J.L."/>
            <person name="Lin Y.F."/>
            <person name="Huang M.D."/>
            <person name="Li C.Y."/>
            <person name="Huang L."/>
            <person name="Wang Z.W."/>
            <person name="Zhao X."/>
            <person name="Zhong W.Y."/>
            <person name="Peng D.H."/>
            <person name="Ahmad S."/>
            <person name="Lan S."/>
            <person name="Zhang J.S."/>
            <person name="Tsai W.C."/>
            <person name="Van de Peer Y."/>
            <person name="Liu Z.J."/>
        </authorList>
    </citation>
    <scope>NUCLEOTIDE SEQUENCE</scope>
    <source>
        <strain evidence="3">CP</strain>
    </source>
</reference>
<sequence length="166" mass="18875">MRRRSRGESSMALSRSRTMGSSVLGLFDSENLPQTLVSEIRQFLRVANQIEAEAPRVAYTCNVMSSCHSIMVLGLPVRRHCKYEVHYTFLFCKLMDLLSYMPLLDREMLRHACGIAQVVDVSEDIEKRPDYNILPLDPEGAQQAIMQLPEVGLNDEVIIEFSSHIT</sequence>
<dbReference type="InterPro" id="IPR023175">
    <property type="entry name" value="Vta1/CALS_N_sf"/>
</dbReference>
<comment type="caution">
    <text evidence="3">The sequence shown here is derived from an EMBL/GenBank/DDBJ whole genome shotgun (WGS) entry which is preliminary data.</text>
</comment>